<comment type="caution">
    <text evidence="2">The sequence shown here is derived from an EMBL/GenBank/DDBJ whole genome shotgun (WGS) entry which is preliminary data.</text>
</comment>
<organism evidence="2 3">
    <name type="scientific">Anaerococcus cruorum</name>
    <dbReference type="NCBI Taxonomy" id="3115617"/>
    <lineage>
        <taxon>Bacteria</taxon>
        <taxon>Bacillati</taxon>
        <taxon>Bacillota</taxon>
        <taxon>Tissierellia</taxon>
        <taxon>Tissierellales</taxon>
        <taxon>Peptoniphilaceae</taxon>
        <taxon>Anaerococcus</taxon>
    </lineage>
</organism>
<dbReference type="RefSeq" id="WP_410032646.1">
    <property type="nucleotide sequence ID" value="NZ_JBGMEH010000003.1"/>
</dbReference>
<dbReference type="PANTHER" id="PTHR33434">
    <property type="entry name" value="DEGV DOMAIN-CONTAINING PROTEIN DR_1986-RELATED"/>
    <property type="match status" value="1"/>
</dbReference>
<name>A0ABW9MVQ9_9FIRM</name>
<dbReference type="Gene3D" id="3.40.50.10440">
    <property type="entry name" value="Dihydroxyacetone kinase, domain 1"/>
    <property type="match status" value="1"/>
</dbReference>
<gene>
    <name evidence="2" type="ORF">ACCQ40_03675</name>
</gene>
<evidence type="ECO:0000313" key="2">
    <source>
        <dbReference type="EMBL" id="MFO3715890.1"/>
    </source>
</evidence>
<dbReference type="NCBIfam" id="TIGR00762">
    <property type="entry name" value="DegV"/>
    <property type="match status" value="1"/>
</dbReference>
<accession>A0ABW9MVQ9</accession>
<keyword evidence="1" id="KW-0446">Lipid-binding</keyword>
<dbReference type="PANTHER" id="PTHR33434:SF2">
    <property type="entry name" value="FATTY ACID-BINDING PROTEIN TM_1468"/>
    <property type="match status" value="1"/>
</dbReference>
<evidence type="ECO:0000256" key="1">
    <source>
        <dbReference type="ARBA" id="ARBA00023121"/>
    </source>
</evidence>
<dbReference type="InterPro" id="IPR003797">
    <property type="entry name" value="DegV"/>
</dbReference>
<protein>
    <submittedName>
        <fullName evidence="2">DegV family protein</fullName>
    </submittedName>
</protein>
<dbReference type="Gene3D" id="3.30.1180.10">
    <property type="match status" value="1"/>
</dbReference>
<sequence length="299" mass="33352">MTDYILSCESTIDLSVDYVNKLDVSVINANYELDGKNYLDDFGQSLNMKTFYDNMRQGASPSTSRINTGEYVEYLKSLLEKGQDVVHICLSTGMSSQYESLLEAINILKEDFPERKIYPIDSKMASAGVGLLVSKLSKLKKEGMNAEQLYNWAQENKLHVINYTSNENLEYVARGGRISKTAASIGGVLHICPLIEVDDQGHMIVTSKIRTRKKLLKTLLQKMQDNAIGGQDYNDQVFISTADNIELSNEVKEMIEEAFPHIDGGVKIFNIGPTVGSHIGPGTIAIFYWGKERMAGNKK</sequence>
<dbReference type="Proteomes" id="UP001638015">
    <property type="component" value="Unassembled WGS sequence"/>
</dbReference>
<dbReference type="EMBL" id="JBGMEH010000003">
    <property type="protein sequence ID" value="MFO3715890.1"/>
    <property type="molecule type" value="Genomic_DNA"/>
</dbReference>
<dbReference type="Pfam" id="PF02645">
    <property type="entry name" value="DegV"/>
    <property type="match status" value="1"/>
</dbReference>
<keyword evidence="3" id="KW-1185">Reference proteome</keyword>
<dbReference type="InterPro" id="IPR043168">
    <property type="entry name" value="DegV_C"/>
</dbReference>
<dbReference type="PROSITE" id="PS51482">
    <property type="entry name" value="DEGV"/>
    <property type="match status" value="1"/>
</dbReference>
<dbReference type="SUPFAM" id="SSF82549">
    <property type="entry name" value="DAK1/DegV-like"/>
    <property type="match status" value="1"/>
</dbReference>
<dbReference type="Gene3D" id="2.20.28.50">
    <property type="entry name" value="degv family protein"/>
    <property type="match status" value="1"/>
</dbReference>
<evidence type="ECO:0000313" key="3">
    <source>
        <dbReference type="Proteomes" id="UP001638015"/>
    </source>
</evidence>
<reference evidence="2 3" key="1">
    <citation type="journal article" date="2025" name="Anaerobe">
        <title>Description of Anaerococcus kampingiae sp. nov., Anaerococcus groningensis sp. nov., Anaerococcus martiniensis sp. nov., and Anaerococcus cruorum sp. nov., isolated from human clinical specimens.</title>
        <authorList>
            <person name="Boiten K.E."/>
            <person name="Meijer J."/>
            <person name="van Wezel E.M."/>
            <person name="Veloo A.C.M."/>
        </authorList>
    </citation>
    <scope>NUCLEOTIDE SEQUENCE [LARGE SCALE GENOMIC DNA]</scope>
    <source>
        <strain evidence="2 3">ENR1039</strain>
    </source>
</reference>
<proteinExistence type="predicted"/>
<dbReference type="InterPro" id="IPR050270">
    <property type="entry name" value="DegV_domain_contain"/>
</dbReference>